<gene>
    <name evidence="2" type="ORF">FRC96_18850</name>
</gene>
<dbReference type="AlphaFoldDB" id="A0A5C6WYJ8"/>
<reference evidence="2 3" key="1">
    <citation type="submission" date="2019-08" db="EMBL/GenBank/DDBJ databases">
        <title>Bradymonadales sp. TMQ2.</title>
        <authorList>
            <person name="Liang Q."/>
        </authorList>
    </citation>
    <scope>NUCLEOTIDE SEQUENCE [LARGE SCALE GENOMIC DNA]</scope>
    <source>
        <strain evidence="2 3">TMQ2</strain>
    </source>
</reference>
<protein>
    <recommendedName>
        <fullName evidence="1">G domain-containing protein</fullName>
    </recommendedName>
</protein>
<name>A0A5C6WYJ8_9DELT</name>
<dbReference type="InterPro" id="IPR006073">
    <property type="entry name" value="GTP-bd"/>
</dbReference>
<dbReference type="OrthoDB" id="9811338at2"/>
<dbReference type="PANTHER" id="PTHR42714">
    <property type="entry name" value="TRNA MODIFICATION GTPASE GTPBP3"/>
    <property type="match status" value="1"/>
</dbReference>
<accession>A0A5C6WYJ8</accession>
<dbReference type="GO" id="GO:0005525">
    <property type="term" value="F:GTP binding"/>
    <property type="evidence" value="ECO:0007669"/>
    <property type="project" value="InterPro"/>
</dbReference>
<evidence type="ECO:0000259" key="1">
    <source>
        <dbReference type="Pfam" id="PF01926"/>
    </source>
</evidence>
<dbReference type="InterPro" id="IPR027417">
    <property type="entry name" value="P-loop_NTPase"/>
</dbReference>
<dbReference type="Proteomes" id="UP000321046">
    <property type="component" value="Unassembled WGS sequence"/>
</dbReference>
<proteinExistence type="predicted"/>
<dbReference type="GO" id="GO:0002098">
    <property type="term" value="P:tRNA wobble uridine modification"/>
    <property type="evidence" value="ECO:0007669"/>
    <property type="project" value="TreeGrafter"/>
</dbReference>
<evidence type="ECO:0000313" key="3">
    <source>
        <dbReference type="Proteomes" id="UP000321046"/>
    </source>
</evidence>
<dbReference type="PANTHER" id="PTHR42714:SF2">
    <property type="entry name" value="TRNA MODIFICATION GTPASE GTPBP3, MITOCHONDRIAL"/>
    <property type="match status" value="1"/>
</dbReference>
<feature type="domain" description="G" evidence="1">
    <location>
        <begin position="48"/>
        <end position="145"/>
    </location>
</feature>
<dbReference type="SUPFAM" id="SSF52540">
    <property type="entry name" value="P-loop containing nucleoside triphosphate hydrolases"/>
    <property type="match status" value="1"/>
</dbReference>
<dbReference type="RefSeq" id="WP_146976820.1">
    <property type="nucleotide sequence ID" value="NZ_VOSL01000139.1"/>
</dbReference>
<sequence>MTLREELKEQVVRIEEMLEKVPEPMARKLREHLGELRELLLEQRPPRFVLVGRRGAGKSSLVNAIFGEPVAEVGHEKATTARGTWWGYEGALGTLEMLDTRGLQEGSAPDEARAEESAQQSIARAIEEKAPDALLFLIKAKEVDAAVDGDLDGLETVSQQVRELYGYRVPLVAVITHCDELEPKNVRLHEPEEEDSEELQEKLARVRRVEQDLAQKIRGRAALRDQLVGVHGVSAYQSWRRDGTRRADERWRVEELLDFLLDELPEQARVEFVRLSQVRGLQHRMADRLTTVVSGITAGVALTPLPLADIGPITSLQVSLVVGIGYVAGRRLELRTAGEFLGALGANVGAAMAFREVARGLVKVLPGFGSAVSAAVAFAGTRGVGRASAAYFIDGVSTEQARKLFKKARRDAEAEYESEHGE</sequence>
<dbReference type="Pfam" id="PF01926">
    <property type="entry name" value="MMR_HSR1"/>
    <property type="match status" value="1"/>
</dbReference>
<dbReference type="EMBL" id="VOSL01000139">
    <property type="protein sequence ID" value="TXD32135.1"/>
    <property type="molecule type" value="Genomic_DNA"/>
</dbReference>
<comment type="caution">
    <text evidence="2">The sequence shown here is derived from an EMBL/GenBank/DDBJ whole genome shotgun (WGS) entry which is preliminary data.</text>
</comment>
<evidence type="ECO:0000313" key="2">
    <source>
        <dbReference type="EMBL" id="TXD32135.1"/>
    </source>
</evidence>
<dbReference type="GO" id="GO:0030488">
    <property type="term" value="P:tRNA methylation"/>
    <property type="evidence" value="ECO:0007669"/>
    <property type="project" value="TreeGrafter"/>
</dbReference>
<dbReference type="Gene3D" id="3.40.50.300">
    <property type="entry name" value="P-loop containing nucleotide triphosphate hydrolases"/>
    <property type="match status" value="1"/>
</dbReference>
<organism evidence="2 3">
    <name type="scientific">Lujinxingia vulgaris</name>
    <dbReference type="NCBI Taxonomy" id="2600176"/>
    <lineage>
        <taxon>Bacteria</taxon>
        <taxon>Deltaproteobacteria</taxon>
        <taxon>Bradymonadales</taxon>
        <taxon>Lujinxingiaceae</taxon>
        <taxon>Lujinxingia</taxon>
    </lineage>
</organism>
<dbReference type="GO" id="GO:0005829">
    <property type="term" value="C:cytosol"/>
    <property type="evidence" value="ECO:0007669"/>
    <property type="project" value="TreeGrafter"/>
</dbReference>